<protein>
    <submittedName>
        <fullName evidence="2">Uncharacterized protein</fullName>
    </submittedName>
</protein>
<dbReference type="KEGG" id="clup:CLUP02_15408"/>
<gene>
    <name evidence="2" type="ORF">CLUP02_15408</name>
</gene>
<dbReference type="RefSeq" id="XP_049151478.1">
    <property type="nucleotide sequence ID" value="XM_049294332.1"/>
</dbReference>
<reference evidence="2" key="1">
    <citation type="journal article" date="2021" name="Mol. Plant Microbe Interact.">
        <title>Complete Genome Sequence of the Plant-Pathogenic Fungus Colletotrichum lupini.</title>
        <authorList>
            <person name="Baroncelli R."/>
            <person name="Pensec F."/>
            <person name="Da Lio D."/>
            <person name="Boufleur T."/>
            <person name="Vicente I."/>
            <person name="Sarrocco S."/>
            <person name="Picot A."/>
            <person name="Baraldi E."/>
            <person name="Sukno S."/>
            <person name="Thon M."/>
            <person name="Le Floch G."/>
        </authorList>
    </citation>
    <scope>NUCLEOTIDE SEQUENCE</scope>
    <source>
        <strain evidence="2">IMI 504893</strain>
    </source>
</reference>
<dbReference type="AlphaFoldDB" id="A0A9Q8T666"/>
<feature type="compositionally biased region" description="Basic and acidic residues" evidence="1">
    <location>
        <begin position="270"/>
        <end position="280"/>
    </location>
</feature>
<dbReference type="Proteomes" id="UP000830671">
    <property type="component" value="Chromosome 8"/>
</dbReference>
<feature type="region of interest" description="Disordered" evidence="1">
    <location>
        <begin position="270"/>
        <end position="294"/>
    </location>
</feature>
<evidence type="ECO:0000313" key="2">
    <source>
        <dbReference type="EMBL" id="UQC89877.1"/>
    </source>
</evidence>
<accession>A0A9Q8T666</accession>
<evidence type="ECO:0000256" key="1">
    <source>
        <dbReference type="SAM" id="MobiDB-lite"/>
    </source>
</evidence>
<dbReference type="EMBL" id="CP019480">
    <property type="protein sequence ID" value="UQC89877.1"/>
    <property type="molecule type" value="Genomic_DNA"/>
</dbReference>
<organism evidence="2 3">
    <name type="scientific">Colletotrichum lupini</name>
    <dbReference type="NCBI Taxonomy" id="145971"/>
    <lineage>
        <taxon>Eukaryota</taxon>
        <taxon>Fungi</taxon>
        <taxon>Dikarya</taxon>
        <taxon>Ascomycota</taxon>
        <taxon>Pezizomycotina</taxon>
        <taxon>Sordariomycetes</taxon>
        <taxon>Hypocreomycetidae</taxon>
        <taxon>Glomerellales</taxon>
        <taxon>Glomerellaceae</taxon>
        <taxon>Colletotrichum</taxon>
        <taxon>Colletotrichum acutatum species complex</taxon>
    </lineage>
</organism>
<dbReference type="GeneID" id="73349342"/>
<name>A0A9Q8T666_9PEZI</name>
<proteinExistence type="predicted"/>
<evidence type="ECO:0000313" key="3">
    <source>
        <dbReference type="Proteomes" id="UP000830671"/>
    </source>
</evidence>
<keyword evidence="3" id="KW-1185">Reference proteome</keyword>
<sequence>MTWLATIAAGQGTSGKENIESCQTDIRRTFKPLSDAADSPEPLPARCKGSSSSLCIYNPAGWHWRPAPMLTPLQVHPIPWQNKMTRPIRSSDPLMIVRKVTTSDQNGVVGGLPKDLALPRIYEESTICREDDFPYWAVNATGFESVCAELRLSLQGSWKPEMLSGSRLGSALISLANPVGEPHRTRSQLSNDFDDSRHFGNVATVARYISLGAPMPGFDVIASAPADEAEGQYQSWTKKRTAPRSAAIVLVSVRADAQWQMAADLEARAKERQSLDHDRLPTSPSGSGPSDANPARVHDWRLLVRGLASRLEVARRGFSTFGMLKSLSSRSMKNIEMEPFQPTLQLVSSSRPLYRGSYHLGDFVLISIFLSRASPLDLHYRQATSARRRGQHDNTTGRILPMEKERDMAFSVMSWHTSGGDQTVCQVDGVTKQAPWNLFSVGAYTDQAPVVVVMVFGIACHQVLRGRGVWYLAQGGLIRSVEQTYRHRHVKMKKVKGPNSYAFVLSRLADEARAEAEEGVKLKCCEFLWKNPRDDERTRCTIIIHLFNSLPSIEFHSLIDLRKLNRVQQYFDFAKLQDLHLIIKYNGAHAIVPRRIPPEIMQEREHQTRMYFQFVYTFRSIAKASEHYIRDMSQGGVVDAADHGEAKGVTPTFAYGFAALANYDVTRGYQNSSL</sequence>